<evidence type="ECO:0000256" key="4">
    <source>
        <dbReference type="ARBA" id="ARBA00022982"/>
    </source>
</evidence>
<sequence length="68" mass="7178">MRIEANTDVCIGAGQCVLTDPTVFDQHDDGIVMLVTKHPEGEAARRAREAVELCPSGALSVVEEPGDG</sequence>
<name>A4X4K6_SALTO</name>
<keyword evidence="4 8" id="KW-0249">Electron transport</keyword>
<feature type="domain" description="Divergent 4Fe-4S mono-cluster" evidence="9">
    <location>
        <begin position="1"/>
        <end position="63"/>
    </location>
</feature>
<dbReference type="Pfam" id="PF06902">
    <property type="entry name" value="Fer4_19"/>
    <property type="match status" value="1"/>
</dbReference>
<dbReference type="Proteomes" id="UP000000235">
    <property type="component" value="Chromosome"/>
</dbReference>
<dbReference type="AlphaFoldDB" id="A4X4K6"/>
<gene>
    <name evidence="10" type="ordered locus">Strop_1338</name>
</gene>
<keyword evidence="11" id="KW-1185">Reference proteome</keyword>
<dbReference type="GO" id="GO:0009055">
    <property type="term" value="F:electron transfer activity"/>
    <property type="evidence" value="ECO:0007669"/>
    <property type="project" value="UniProtKB-UniRule"/>
</dbReference>
<dbReference type="PRINTS" id="PR00352">
    <property type="entry name" value="3FE4SFRDOXIN"/>
</dbReference>
<dbReference type="InterPro" id="IPR010693">
    <property type="entry name" value="Divergent_4Fe-4S_mono-cluster"/>
</dbReference>
<keyword evidence="7" id="KW-0003">3Fe-4S</keyword>
<dbReference type="InterPro" id="IPR001080">
    <property type="entry name" value="3Fe4S_ferredoxin"/>
</dbReference>
<keyword evidence="6 8" id="KW-0411">Iron-sulfur</keyword>
<evidence type="ECO:0000256" key="5">
    <source>
        <dbReference type="ARBA" id="ARBA00023004"/>
    </source>
</evidence>
<accession>A4X4K6</accession>
<dbReference type="SUPFAM" id="SSF54862">
    <property type="entry name" value="4Fe-4S ferredoxins"/>
    <property type="match status" value="1"/>
</dbReference>
<evidence type="ECO:0000256" key="2">
    <source>
        <dbReference type="ARBA" id="ARBA00022448"/>
    </source>
</evidence>
<protein>
    <recommendedName>
        <fullName evidence="8">Ferredoxin</fullName>
    </recommendedName>
</protein>
<dbReference type="STRING" id="369723.Strop_1338"/>
<keyword evidence="5 8" id="KW-0408">Iron</keyword>
<dbReference type="EMBL" id="CP000667">
    <property type="protein sequence ID" value="ABP53806.1"/>
    <property type="molecule type" value="Genomic_DNA"/>
</dbReference>
<dbReference type="PATRIC" id="fig|369723.5.peg.1363"/>
<dbReference type="GO" id="GO:0051538">
    <property type="term" value="F:3 iron, 4 sulfur cluster binding"/>
    <property type="evidence" value="ECO:0007669"/>
    <property type="project" value="UniProtKB-KW"/>
</dbReference>
<evidence type="ECO:0000256" key="7">
    <source>
        <dbReference type="ARBA" id="ARBA00023291"/>
    </source>
</evidence>
<dbReference type="KEGG" id="stp:Strop_1338"/>
<evidence type="ECO:0000256" key="1">
    <source>
        <dbReference type="ARBA" id="ARBA00001927"/>
    </source>
</evidence>
<dbReference type="Gene3D" id="3.30.70.20">
    <property type="match status" value="1"/>
</dbReference>
<evidence type="ECO:0000256" key="8">
    <source>
        <dbReference type="RuleBase" id="RU368020"/>
    </source>
</evidence>
<evidence type="ECO:0000259" key="9">
    <source>
        <dbReference type="Pfam" id="PF06902"/>
    </source>
</evidence>
<comment type="function">
    <text evidence="8">Ferredoxins are iron-sulfur proteins that transfer electrons in a wide variety of metabolic reactions.</text>
</comment>
<evidence type="ECO:0000256" key="3">
    <source>
        <dbReference type="ARBA" id="ARBA00022723"/>
    </source>
</evidence>
<evidence type="ECO:0000256" key="6">
    <source>
        <dbReference type="ARBA" id="ARBA00023014"/>
    </source>
</evidence>
<dbReference type="eggNOG" id="COG1141">
    <property type="taxonomic scope" value="Bacteria"/>
</dbReference>
<dbReference type="HOGENOM" id="CLU_139698_6_0_11"/>
<dbReference type="RefSeq" id="WP_011905238.1">
    <property type="nucleotide sequence ID" value="NC_009380.1"/>
</dbReference>
<keyword evidence="2 8" id="KW-0813">Transport</keyword>
<dbReference type="PANTHER" id="PTHR36923:SF3">
    <property type="entry name" value="FERREDOXIN"/>
    <property type="match status" value="1"/>
</dbReference>
<organism evidence="10 11">
    <name type="scientific">Salinispora tropica (strain ATCC BAA-916 / DSM 44818 / JCM 13857 / NBRC 105044 / CNB-440)</name>
    <dbReference type="NCBI Taxonomy" id="369723"/>
    <lineage>
        <taxon>Bacteria</taxon>
        <taxon>Bacillati</taxon>
        <taxon>Actinomycetota</taxon>
        <taxon>Actinomycetes</taxon>
        <taxon>Micromonosporales</taxon>
        <taxon>Micromonosporaceae</taxon>
        <taxon>Salinispora</taxon>
    </lineage>
</organism>
<dbReference type="GO" id="GO:0005506">
    <property type="term" value="F:iron ion binding"/>
    <property type="evidence" value="ECO:0007669"/>
    <property type="project" value="UniProtKB-UniRule"/>
</dbReference>
<dbReference type="PANTHER" id="PTHR36923">
    <property type="entry name" value="FERREDOXIN"/>
    <property type="match status" value="1"/>
</dbReference>
<dbReference type="InterPro" id="IPR051269">
    <property type="entry name" value="Fe-S_cluster_ET"/>
</dbReference>
<evidence type="ECO:0000313" key="11">
    <source>
        <dbReference type="Proteomes" id="UP000000235"/>
    </source>
</evidence>
<proteinExistence type="predicted"/>
<keyword evidence="3 8" id="KW-0479">Metal-binding</keyword>
<evidence type="ECO:0000313" key="10">
    <source>
        <dbReference type="EMBL" id="ABP53806.1"/>
    </source>
</evidence>
<reference evidence="11" key="1">
    <citation type="journal article" date="2007" name="Proc. Natl. Acad. Sci. U.S.A.">
        <title>Genome sequencing reveals complex secondary metabolome in the marine actinomycete Salinispora tropica.</title>
        <authorList>
            <person name="Udwary D.W."/>
            <person name="Zeigler L."/>
            <person name="Asolkar R.N."/>
            <person name="Singan V."/>
            <person name="Lapidus A."/>
            <person name="Fenical W."/>
            <person name="Jensen P.R."/>
            <person name="Moore B.S."/>
        </authorList>
    </citation>
    <scope>NUCLEOTIDE SEQUENCE [LARGE SCALE GENOMIC DNA]</scope>
    <source>
        <strain evidence="11">ATCC BAA-916 / DSM 44818 / CNB-440</strain>
    </source>
</reference>
<comment type="cofactor">
    <cofactor evidence="1">
        <name>[3Fe-4S] cluster</name>
        <dbReference type="ChEBI" id="CHEBI:21137"/>
    </cofactor>
</comment>